<dbReference type="Pfam" id="PF04043">
    <property type="entry name" value="PMEI"/>
    <property type="match status" value="1"/>
</dbReference>
<sequence length="188" mass="19817">MATTFKASMFPVLLSLIIMLLFATIFPSAVAVSVKLTVPDTSTICDKSMNNTFCESFMKSTAGISTADLAGAGGIILDVSSKSAAETEDYIKTQVAAGDPKLAEAYKKCLENYRCAVSSIADAKASLASKDYEGMNLKASSAQSETDTCNEAVRGSGAAETDPVPVRSRYMCNVLDIVLIIANKLQKG</sequence>
<evidence type="ECO:0000256" key="4">
    <source>
        <dbReference type="SAM" id="SignalP"/>
    </source>
</evidence>
<feature type="chain" id="PRO_5044010559" description="Pectinesterase inhibitor domain-containing protein" evidence="4">
    <location>
        <begin position="32"/>
        <end position="188"/>
    </location>
</feature>
<dbReference type="PANTHER" id="PTHR36710:SF4">
    <property type="entry name" value="PLANT INVERTASE_PECTIN METHYLESTERASE INHIBITOR SUPERFAMILY PROTEIN"/>
    <property type="match status" value="1"/>
</dbReference>
<dbReference type="PANTHER" id="PTHR36710">
    <property type="entry name" value="PECTINESTERASE INHIBITOR-LIKE"/>
    <property type="match status" value="1"/>
</dbReference>
<evidence type="ECO:0000256" key="1">
    <source>
        <dbReference type="ARBA" id="ARBA00022729"/>
    </source>
</evidence>
<dbReference type="NCBIfam" id="TIGR01614">
    <property type="entry name" value="PME_inhib"/>
    <property type="match status" value="1"/>
</dbReference>
<dbReference type="InterPro" id="IPR006501">
    <property type="entry name" value="Pectinesterase_inhib_dom"/>
</dbReference>
<dbReference type="InterPro" id="IPR034086">
    <property type="entry name" value="PMEI_plant"/>
</dbReference>
<evidence type="ECO:0000256" key="3">
    <source>
        <dbReference type="ARBA" id="ARBA00038471"/>
    </source>
</evidence>
<protein>
    <recommendedName>
        <fullName evidence="5">Pectinesterase inhibitor domain-containing protein</fullName>
    </recommendedName>
</protein>
<name>A0AAV2DTN7_9ROSI</name>
<feature type="signal peptide" evidence="4">
    <location>
        <begin position="1"/>
        <end position="31"/>
    </location>
</feature>
<feature type="domain" description="Pectinesterase inhibitor" evidence="5">
    <location>
        <begin position="36"/>
        <end position="177"/>
    </location>
</feature>
<dbReference type="SMART" id="SM00856">
    <property type="entry name" value="PMEI"/>
    <property type="match status" value="1"/>
</dbReference>
<evidence type="ECO:0000259" key="5">
    <source>
        <dbReference type="SMART" id="SM00856"/>
    </source>
</evidence>
<evidence type="ECO:0000313" key="7">
    <source>
        <dbReference type="Proteomes" id="UP001497516"/>
    </source>
</evidence>
<evidence type="ECO:0000256" key="2">
    <source>
        <dbReference type="ARBA" id="ARBA00023157"/>
    </source>
</evidence>
<dbReference type="AlphaFoldDB" id="A0AAV2DTN7"/>
<comment type="similarity">
    <text evidence="3">Belongs to the PMEI family.</text>
</comment>
<proteinExistence type="inferred from homology"/>
<keyword evidence="7" id="KW-1185">Reference proteome</keyword>
<dbReference type="Proteomes" id="UP001497516">
    <property type="component" value="Chromosome 3"/>
</dbReference>
<dbReference type="SUPFAM" id="SSF101148">
    <property type="entry name" value="Plant invertase/pectin methylesterase inhibitor"/>
    <property type="match status" value="1"/>
</dbReference>
<dbReference type="CDD" id="cd15797">
    <property type="entry name" value="PMEI"/>
    <property type="match status" value="1"/>
</dbReference>
<organism evidence="6 7">
    <name type="scientific">Linum trigynum</name>
    <dbReference type="NCBI Taxonomy" id="586398"/>
    <lineage>
        <taxon>Eukaryota</taxon>
        <taxon>Viridiplantae</taxon>
        <taxon>Streptophyta</taxon>
        <taxon>Embryophyta</taxon>
        <taxon>Tracheophyta</taxon>
        <taxon>Spermatophyta</taxon>
        <taxon>Magnoliopsida</taxon>
        <taxon>eudicotyledons</taxon>
        <taxon>Gunneridae</taxon>
        <taxon>Pentapetalae</taxon>
        <taxon>rosids</taxon>
        <taxon>fabids</taxon>
        <taxon>Malpighiales</taxon>
        <taxon>Linaceae</taxon>
        <taxon>Linum</taxon>
    </lineage>
</organism>
<keyword evidence="2" id="KW-1015">Disulfide bond</keyword>
<reference evidence="6 7" key="1">
    <citation type="submission" date="2024-04" db="EMBL/GenBank/DDBJ databases">
        <authorList>
            <person name="Fracassetti M."/>
        </authorList>
    </citation>
    <scope>NUCLEOTIDE SEQUENCE [LARGE SCALE GENOMIC DNA]</scope>
</reference>
<keyword evidence="1 4" id="KW-0732">Signal</keyword>
<evidence type="ECO:0000313" key="6">
    <source>
        <dbReference type="EMBL" id="CAL1376858.1"/>
    </source>
</evidence>
<dbReference type="EMBL" id="OZ034816">
    <property type="protein sequence ID" value="CAL1376858.1"/>
    <property type="molecule type" value="Genomic_DNA"/>
</dbReference>
<accession>A0AAV2DTN7</accession>
<dbReference type="GO" id="GO:0046910">
    <property type="term" value="F:pectinesterase inhibitor activity"/>
    <property type="evidence" value="ECO:0007669"/>
    <property type="project" value="InterPro"/>
</dbReference>
<dbReference type="InterPro" id="IPR052421">
    <property type="entry name" value="PCW_Enzyme_Inhibitor"/>
</dbReference>
<gene>
    <name evidence="6" type="ORF">LTRI10_LOCUS18560</name>
</gene>
<dbReference type="InterPro" id="IPR035513">
    <property type="entry name" value="Invertase/methylesterase_inhib"/>
</dbReference>
<dbReference type="Gene3D" id="1.20.140.40">
    <property type="entry name" value="Invertase/pectin methylesterase inhibitor family protein"/>
    <property type="match status" value="1"/>
</dbReference>